<accession>A0ABS7VLB5</accession>
<proteinExistence type="inferred from homology"/>
<reference evidence="4 5" key="1">
    <citation type="submission" date="2021-09" db="EMBL/GenBank/DDBJ databases">
        <title>The complete genome sequence of a new microorganism.</title>
        <authorList>
            <person name="Zi Z."/>
        </authorList>
    </citation>
    <scope>NUCLEOTIDE SEQUENCE [LARGE SCALE GENOMIC DNA]</scope>
    <source>
        <strain evidence="4 5">WGZ8</strain>
    </source>
</reference>
<evidence type="ECO:0000256" key="2">
    <source>
        <dbReference type="ARBA" id="ARBA00007637"/>
    </source>
</evidence>
<protein>
    <submittedName>
        <fullName evidence="4">NAD-dependent epimerase/dehydratase family protein</fullName>
    </submittedName>
</protein>
<evidence type="ECO:0000313" key="4">
    <source>
        <dbReference type="EMBL" id="MBZ6076289.1"/>
    </source>
</evidence>
<dbReference type="EMBL" id="JAIRBM010000005">
    <property type="protein sequence ID" value="MBZ6076289.1"/>
    <property type="molecule type" value="Genomic_DNA"/>
</dbReference>
<feature type="domain" description="NAD-dependent epimerase/dehydratase" evidence="3">
    <location>
        <begin position="3"/>
        <end position="224"/>
    </location>
</feature>
<comment type="similarity">
    <text evidence="2">Belongs to the NAD(P)-dependent epimerase/dehydratase family.</text>
</comment>
<dbReference type="Pfam" id="PF01370">
    <property type="entry name" value="Epimerase"/>
    <property type="match status" value="1"/>
</dbReference>
<evidence type="ECO:0000259" key="3">
    <source>
        <dbReference type="Pfam" id="PF01370"/>
    </source>
</evidence>
<dbReference type="PANTHER" id="PTHR43000">
    <property type="entry name" value="DTDP-D-GLUCOSE 4,6-DEHYDRATASE-RELATED"/>
    <property type="match status" value="1"/>
</dbReference>
<dbReference type="Gene3D" id="3.40.50.720">
    <property type="entry name" value="NAD(P)-binding Rossmann-like Domain"/>
    <property type="match status" value="1"/>
</dbReference>
<sequence>MRILITGGAGCLGSNLTERYLEAGHAVCILDNFATGQRGSLPDAHPQMTIVEGLVYDRALVDRVFAEFEPTHVIHSAAAYKDPDDWIEDTRTNVEGTVHVVDAARRSGVKRFINYHTALGYGRPDSLPIPVSAPARPFTSYGISKQAGENYLAISGLPYVSLRLANVTGPRLAIGPIPTFYTRLKAGKSCFCSKTVRDFIDMDDFFSVMDLVMEEGAPTGVFNVSTGTGHTIKEIFDIVVDHLGITLSEPVPEVEPGADDVPAVVLDPSETIRAFQWQPQYSFEQTIRRMLAWYDLHGVTAIYSHLKAPAPAR</sequence>
<dbReference type="InterPro" id="IPR001509">
    <property type="entry name" value="Epimerase_deHydtase"/>
</dbReference>
<dbReference type="InterPro" id="IPR036291">
    <property type="entry name" value="NAD(P)-bd_dom_sf"/>
</dbReference>
<comment type="pathway">
    <text evidence="1">Bacterial outer membrane biogenesis; LPS O-antigen biosynthesis.</text>
</comment>
<dbReference type="Proteomes" id="UP000704176">
    <property type="component" value="Unassembled WGS sequence"/>
</dbReference>
<keyword evidence="5" id="KW-1185">Reference proteome</keyword>
<evidence type="ECO:0000313" key="5">
    <source>
        <dbReference type="Proteomes" id="UP000704176"/>
    </source>
</evidence>
<name>A0ABS7VLB5_9HYPH</name>
<organism evidence="4 5">
    <name type="scientific">Microvirga puerhi</name>
    <dbReference type="NCBI Taxonomy" id="2876078"/>
    <lineage>
        <taxon>Bacteria</taxon>
        <taxon>Pseudomonadati</taxon>
        <taxon>Pseudomonadota</taxon>
        <taxon>Alphaproteobacteria</taxon>
        <taxon>Hyphomicrobiales</taxon>
        <taxon>Methylobacteriaceae</taxon>
        <taxon>Microvirga</taxon>
    </lineage>
</organism>
<dbReference type="SUPFAM" id="SSF51735">
    <property type="entry name" value="NAD(P)-binding Rossmann-fold domains"/>
    <property type="match status" value="1"/>
</dbReference>
<dbReference type="RefSeq" id="WP_224312617.1">
    <property type="nucleotide sequence ID" value="NZ_JAIRBM010000005.1"/>
</dbReference>
<comment type="caution">
    <text evidence="4">The sequence shown here is derived from an EMBL/GenBank/DDBJ whole genome shotgun (WGS) entry which is preliminary data.</text>
</comment>
<gene>
    <name evidence="4" type="ORF">K9B37_08300</name>
</gene>
<evidence type="ECO:0000256" key="1">
    <source>
        <dbReference type="ARBA" id="ARBA00005125"/>
    </source>
</evidence>